<keyword evidence="2" id="KW-1185">Reference proteome</keyword>
<name>A0A6A6EPM8_9PEZI</name>
<evidence type="ECO:0000313" key="2">
    <source>
        <dbReference type="Proteomes" id="UP000800200"/>
    </source>
</evidence>
<accession>A0A6A6EPM8</accession>
<reference evidence="1" key="1">
    <citation type="journal article" date="2020" name="Stud. Mycol.">
        <title>101 Dothideomycetes genomes: a test case for predicting lifestyles and emergence of pathogens.</title>
        <authorList>
            <person name="Haridas S."/>
            <person name="Albert R."/>
            <person name="Binder M."/>
            <person name="Bloem J."/>
            <person name="Labutti K."/>
            <person name="Salamov A."/>
            <person name="Andreopoulos B."/>
            <person name="Baker S."/>
            <person name="Barry K."/>
            <person name="Bills G."/>
            <person name="Bluhm B."/>
            <person name="Cannon C."/>
            <person name="Castanera R."/>
            <person name="Culley D."/>
            <person name="Daum C."/>
            <person name="Ezra D."/>
            <person name="Gonzalez J."/>
            <person name="Henrissat B."/>
            <person name="Kuo A."/>
            <person name="Liang C."/>
            <person name="Lipzen A."/>
            <person name="Lutzoni F."/>
            <person name="Magnuson J."/>
            <person name="Mondo S."/>
            <person name="Nolan M."/>
            <person name="Ohm R."/>
            <person name="Pangilinan J."/>
            <person name="Park H.-J."/>
            <person name="Ramirez L."/>
            <person name="Alfaro M."/>
            <person name="Sun H."/>
            <person name="Tritt A."/>
            <person name="Yoshinaga Y."/>
            <person name="Zwiers L.-H."/>
            <person name="Turgeon B."/>
            <person name="Goodwin S."/>
            <person name="Spatafora J."/>
            <person name="Crous P."/>
            <person name="Grigoriev I."/>
        </authorList>
    </citation>
    <scope>NUCLEOTIDE SEQUENCE</scope>
    <source>
        <strain evidence="1">CBS 207.26</strain>
    </source>
</reference>
<evidence type="ECO:0000313" key="1">
    <source>
        <dbReference type="EMBL" id="KAF2191856.1"/>
    </source>
</evidence>
<protein>
    <submittedName>
        <fullName evidence="1">Uncharacterized protein</fullName>
    </submittedName>
</protein>
<gene>
    <name evidence="1" type="ORF">K469DRAFT_344141</name>
</gene>
<proteinExistence type="predicted"/>
<dbReference type="EMBL" id="ML994616">
    <property type="protein sequence ID" value="KAF2191856.1"/>
    <property type="molecule type" value="Genomic_DNA"/>
</dbReference>
<dbReference type="AlphaFoldDB" id="A0A6A6EPM8"/>
<sequence>MSRRLERRRTARMQPDPAAARSAKAIDLALLLAFGAVALSSKAAFYSIQPSSDQIVSPALSFLNPKPLFLAVLPPWRATIHIRMRRLQGPPMSGRIARVSTFPYKSTIFHTNLVSAVAHAILPLMGGPCRAVDVA</sequence>
<organism evidence="1 2">
    <name type="scientific">Zopfia rhizophila CBS 207.26</name>
    <dbReference type="NCBI Taxonomy" id="1314779"/>
    <lineage>
        <taxon>Eukaryota</taxon>
        <taxon>Fungi</taxon>
        <taxon>Dikarya</taxon>
        <taxon>Ascomycota</taxon>
        <taxon>Pezizomycotina</taxon>
        <taxon>Dothideomycetes</taxon>
        <taxon>Dothideomycetes incertae sedis</taxon>
        <taxon>Zopfiaceae</taxon>
        <taxon>Zopfia</taxon>
    </lineage>
</organism>
<dbReference type="Proteomes" id="UP000800200">
    <property type="component" value="Unassembled WGS sequence"/>
</dbReference>